<feature type="transmembrane region" description="Helical" evidence="6">
    <location>
        <begin position="275"/>
        <end position="292"/>
    </location>
</feature>
<feature type="domain" description="EamA" evidence="7">
    <location>
        <begin position="14"/>
        <end position="142"/>
    </location>
</feature>
<evidence type="ECO:0000256" key="4">
    <source>
        <dbReference type="ARBA" id="ARBA00022989"/>
    </source>
</evidence>
<dbReference type="GO" id="GO:0016020">
    <property type="term" value="C:membrane"/>
    <property type="evidence" value="ECO:0007669"/>
    <property type="project" value="UniProtKB-SubCell"/>
</dbReference>
<comment type="similarity">
    <text evidence="2">Belongs to the EamA transporter family.</text>
</comment>
<feature type="transmembrane region" description="Helical" evidence="6">
    <location>
        <begin position="72"/>
        <end position="91"/>
    </location>
</feature>
<feature type="domain" description="EamA" evidence="7">
    <location>
        <begin position="156"/>
        <end position="292"/>
    </location>
</feature>
<proteinExistence type="inferred from homology"/>
<evidence type="ECO:0000256" key="3">
    <source>
        <dbReference type="ARBA" id="ARBA00022692"/>
    </source>
</evidence>
<feature type="transmembrane region" description="Helical" evidence="6">
    <location>
        <begin position="218"/>
        <end position="238"/>
    </location>
</feature>
<dbReference type="InterPro" id="IPR000620">
    <property type="entry name" value="EamA_dom"/>
</dbReference>
<accession>A0A1W2GCA6</accession>
<feature type="transmembrane region" description="Helical" evidence="6">
    <location>
        <begin position="126"/>
        <end position="148"/>
    </location>
</feature>
<dbReference type="InterPro" id="IPR050638">
    <property type="entry name" value="AA-Vitamin_Transporters"/>
</dbReference>
<keyword evidence="5 6" id="KW-0472">Membrane</keyword>
<feature type="transmembrane region" description="Helical" evidence="6">
    <location>
        <begin position="154"/>
        <end position="174"/>
    </location>
</feature>
<feature type="transmembrane region" description="Helical" evidence="6">
    <location>
        <begin position="186"/>
        <end position="206"/>
    </location>
</feature>
<reference evidence="8 9" key="1">
    <citation type="submission" date="2017-04" db="EMBL/GenBank/DDBJ databases">
        <authorList>
            <person name="Afonso C.L."/>
            <person name="Miller P.J."/>
            <person name="Scott M.A."/>
            <person name="Spackman E."/>
            <person name="Goraichik I."/>
            <person name="Dimitrov K.M."/>
            <person name="Suarez D.L."/>
            <person name="Swayne D.E."/>
        </authorList>
    </citation>
    <scope>NUCLEOTIDE SEQUENCE [LARGE SCALE GENOMIC DNA]</scope>
    <source>
        <strain evidence="8 9">DSM 26133</strain>
    </source>
</reference>
<keyword evidence="3 6" id="KW-0812">Transmembrane</keyword>
<evidence type="ECO:0000256" key="2">
    <source>
        <dbReference type="ARBA" id="ARBA00007362"/>
    </source>
</evidence>
<feature type="transmembrane region" description="Helical" evidence="6">
    <location>
        <begin position="42"/>
        <end position="60"/>
    </location>
</feature>
<keyword evidence="9" id="KW-1185">Reference proteome</keyword>
<feature type="transmembrane region" description="Helical" evidence="6">
    <location>
        <begin position="12"/>
        <end position="30"/>
    </location>
</feature>
<organism evidence="8 9">
    <name type="scientific">Reichenbachiella faecimaris</name>
    <dbReference type="NCBI Taxonomy" id="692418"/>
    <lineage>
        <taxon>Bacteria</taxon>
        <taxon>Pseudomonadati</taxon>
        <taxon>Bacteroidota</taxon>
        <taxon>Cytophagia</taxon>
        <taxon>Cytophagales</taxon>
        <taxon>Reichenbachiellaceae</taxon>
        <taxon>Reichenbachiella</taxon>
    </lineage>
</organism>
<comment type="subcellular location">
    <subcellularLocation>
        <location evidence="1">Membrane</location>
        <topology evidence="1">Multi-pass membrane protein</topology>
    </subcellularLocation>
</comment>
<feature type="transmembrane region" description="Helical" evidence="6">
    <location>
        <begin position="97"/>
        <end position="119"/>
    </location>
</feature>
<dbReference type="Proteomes" id="UP000192472">
    <property type="component" value="Unassembled WGS sequence"/>
</dbReference>
<dbReference type="STRING" id="692418.SAMN04488029_1917"/>
<evidence type="ECO:0000256" key="5">
    <source>
        <dbReference type="ARBA" id="ARBA00023136"/>
    </source>
</evidence>
<evidence type="ECO:0000313" key="9">
    <source>
        <dbReference type="Proteomes" id="UP000192472"/>
    </source>
</evidence>
<dbReference type="PANTHER" id="PTHR32322:SF2">
    <property type="entry name" value="EAMA DOMAIN-CONTAINING PROTEIN"/>
    <property type="match status" value="1"/>
</dbReference>
<dbReference type="PANTHER" id="PTHR32322">
    <property type="entry name" value="INNER MEMBRANE TRANSPORTER"/>
    <property type="match status" value="1"/>
</dbReference>
<name>A0A1W2GCA6_REIFA</name>
<sequence length="295" mass="31650">MSDEQNSPGLVSWLLLVLLALVWGSSFILIKKSLLTFSAGEVGTLRMFIAFLGLSPFALPVLKKIERKRLPVLFLVGFVGSLLPAILFAIAQTQLESAITGVINAMTPVFVLLIGLIFFHHKIKTINAIGITIGFIGCSFIMLGGAYFDLSGVNLYALFVIAATVMYGTSVNLIKHYLTDIRSLHITAISFTLVSPISLGYLLIATDFLDKAASDPNFLPGLAYVSTLALVGTAMALVIFNKLVKTASPIFASSVTYVIPIVAIGWGLVDDEVLNAYQIFGIGIVLAGVYLANKK</sequence>
<evidence type="ECO:0000256" key="1">
    <source>
        <dbReference type="ARBA" id="ARBA00004141"/>
    </source>
</evidence>
<evidence type="ECO:0000256" key="6">
    <source>
        <dbReference type="SAM" id="Phobius"/>
    </source>
</evidence>
<dbReference type="OrthoDB" id="1117213at2"/>
<dbReference type="SUPFAM" id="SSF103481">
    <property type="entry name" value="Multidrug resistance efflux transporter EmrE"/>
    <property type="match status" value="2"/>
</dbReference>
<dbReference type="RefSeq" id="WP_084372604.1">
    <property type="nucleotide sequence ID" value="NZ_FWYF01000002.1"/>
</dbReference>
<evidence type="ECO:0000259" key="7">
    <source>
        <dbReference type="Pfam" id="PF00892"/>
    </source>
</evidence>
<evidence type="ECO:0000313" key="8">
    <source>
        <dbReference type="EMBL" id="SMD34253.1"/>
    </source>
</evidence>
<protein>
    <submittedName>
        <fullName evidence="8">EamA-like transporter family protein</fullName>
    </submittedName>
</protein>
<dbReference type="EMBL" id="FWYF01000002">
    <property type="protein sequence ID" value="SMD34253.1"/>
    <property type="molecule type" value="Genomic_DNA"/>
</dbReference>
<keyword evidence="4 6" id="KW-1133">Transmembrane helix</keyword>
<feature type="transmembrane region" description="Helical" evidence="6">
    <location>
        <begin position="250"/>
        <end position="269"/>
    </location>
</feature>
<dbReference type="AlphaFoldDB" id="A0A1W2GCA6"/>
<gene>
    <name evidence="8" type="ORF">SAMN04488029_1917</name>
</gene>
<dbReference type="Pfam" id="PF00892">
    <property type="entry name" value="EamA"/>
    <property type="match status" value="2"/>
</dbReference>
<dbReference type="InterPro" id="IPR037185">
    <property type="entry name" value="EmrE-like"/>
</dbReference>